<sequence length="63" mass="7226">MKQTTNDLNTWRGSYIVPLETPDATYEIVATAERTGRIETDNLQLTIKGNMFELVKPRIRNSN</sequence>
<evidence type="ECO:0000313" key="1">
    <source>
        <dbReference type="EMBL" id="EOD01435.1"/>
    </source>
</evidence>
<dbReference type="AlphaFoldDB" id="R1CGL2"/>
<protein>
    <submittedName>
        <fullName evidence="1">Uncharacterized protein</fullName>
    </submittedName>
</protein>
<comment type="caution">
    <text evidence="1">The sequence shown here is derived from an EMBL/GenBank/DDBJ whole genome shotgun (WGS) entry which is preliminary data.</text>
</comment>
<organism evidence="1 2">
    <name type="scientific">Caldisalinibacter kiritimatiensis</name>
    <dbReference type="NCBI Taxonomy" id="1304284"/>
    <lineage>
        <taxon>Bacteria</taxon>
        <taxon>Bacillati</taxon>
        <taxon>Bacillota</taxon>
        <taxon>Tissierellia</taxon>
        <taxon>Tissierellales</taxon>
        <taxon>Thermohalobacteraceae</taxon>
        <taxon>Caldisalinibacter</taxon>
    </lineage>
</organism>
<dbReference type="EMBL" id="ARZA01000058">
    <property type="protein sequence ID" value="EOD01435.1"/>
    <property type="molecule type" value="Genomic_DNA"/>
</dbReference>
<gene>
    <name evidence="1" type="ORF">L21TH_0482</name>
</gene>
<keyword evidence="2" id="KW-1185">Reference proteome</keyword>
<reference evidence="1 2" key="1">
    <citation type="journal article" date="2015" name="Geomicrobiol. J.">
        <title>Caldisalinibacter kiritimatiensis gen. nov., sp. nov., a moderately thermohalophilic thiosulfate-reducing bacterium from a hypersaline microbial mat.</title>
        <authorList>
            <person name="Ben Hania W."/>
            <person name="Joseph M."/>
            <person name="Fiebig A."/>
            <person name="Bunk B."/>
            <person name="Klenk H.-P."/>
            <person name="Fardeau M.-L."/>
            <person name="Spring S."/>
        </authorList>
    </citation>
    <scope>NUCLEOTIDE SEQUENCE [LARGE SCALE GENOMIC DNA]</scope>
    <source>
        <strain evidence="1 2">L21-TH-D2</strain>
    </source>
</reference>
<accession>R1CGL2</accession>
<evidence type="ECO:0000313" key="2">
    <source>
        <dbReference type="Proteomes" id="UP000013378"/>
    </source>
</evidence>
<name>R1CGL2_9FIRM</name>
<proteinExistence type="predicted"/>
<dbReference type="Proteomes" id="UP000013378">
    <property type="component" value="Unassembled WGS sequence"/>
</dbReference>